<dbReference type="SUPFAM" id="SSF52266">
    <property type="entry name" value="SGNH hydrolase"/>
    <property type="match status" value="1"/>
</dbReference>
<keyword evidence="2" id="KW-1185">Reference proteome</keyword>
<evidence type="ECO:0008006" key="3">
    <source>
        <dbReference type="Google" id="ProtNLM"/>
    </source>
</evidence>
<dbReference type="Gene3D" id="3.40.50.1110">
    <property type="entry name" value="SGNH hydrolase"/>
    <property type="match status" value="1"/>
</dbReference>
<evidence type="ECO:0000313" key="2">
    <source>
        <dbReference type="Proteomes" id="UP001519460"/>
    </source>
</evidence>
<protein>
    <recommendedName>
        <fullName evidence="3">SGNH hydrolase-type esterase domain-containing protein</fullName>
    </recommendedName>
</protein>
<comment type="caution">
    <text evidence="1">The sequence shown here is derived from an EMBL/GenBank/DDBJ whole genome shotgun (WGS) entry which is preliminary data.</text>
</comment>
<proteinExistence type="predicted"/>
<evidence type="ECO:0000313" key="1">
    <source>
        <dbReference type="EMBL" id="KAK7474461.1"/>
    </source>
</evidence>
<name>A0ABD0JHN4_9CAEN</name>
<dbReference type="EMBL" id="JACVVK020000436">
    <property type="protein sequence ID" value="KAK7474461.1"/>
    <property type="molecule type" value="Genomic_DNA"/>
</dbReference>
<reference evidence="1 2" key="1">
    <citation type="journal article" date="2023" name="Sci. Data">
        <title>Genome assembly of the Korean intertidal mud-creeper Batillaria attramentaria.</title>
        <authorList>
            <person name="Patra A.K."/>
            <person name="Ho P.T."/>
            <person name="Jun S."/>
            <person name="Lee S.J."/>
            <person name="Kim Y."/>
            <person name="Won Y.J."/>
        </authorList>
    </citation>
    <scope>NUCLEOTIDE SEQUENCE [LARGE SCALE GENOMIC DNA]</scope>
    <source>
        <strain evidence="1">Wonlab-2016</strain>
    </source>
</reference>
<dbReference type="AlphaFoldDB" id="A0ABD0JHN4"/>
<gene>
    <name evidence="1" type="ORF">BaRGS_00034283</name>
</gene>
<accession>A0ABD0JHN4</accession>
<dbReference type="InterPro" id="IPR036514">
    <property type="entry name" value="SGNH_hydro_sf"/>
</dbReference>
<organism evidence="1 2">
    <name type="scientific">Batillaria attramentaria</name>
    <dbReference type="NCBI Taxonomy" id="370345"/>
    <lineage>
        <taxon>Eukaryota</taxon>
        <taxon>Metazoa</taxon>
        <taxon>Spiralia</taxon>
        <taxon>Lophotrochozoa</taxon>
        <taxon>Mollusca</taxon>
        <taxon>Gastropoda</taxon>
        <taxon>Caenogastropoda</taxon>
        <taxon>Sorbeoconcha</taxon>
        <taxon>Cerithioidea</taxon>
        <taxon>Batillariidae</taxon>
        <taxon>Batillaria</taxon>
    </lineage>
</organism>
<dbReference type="Proteomes" id="UP001519460">
    <property type="component" value="Unassembled WGS sequence"/>
</dbReference>
<sequence length="96" mass="10548">MQGDEVATYDGETVQVISVSGLQTTDLVDWLQQQPLSPHVTLVTFHVGVNDCKGREVTSPAWEKVIQCCKRAFPSARIQASSIVPAMGNQAWCHLH</sequence>